<organism evidence="4 5">
    <name type="scientific">Marasmius tenuissimus</name>
    <dbReference type="NCBI Taxonomy" id="585030"/>
    <lineage>
        <taxon>Eukaryota</taxon>
        <taxon>Fungi</taxon>
        <taxon>Dikarya</taxon>
        <taxon>Basidiomycota</taxon>
        <taxon>Agaricomycotina</taxon>
        <taxon>Agaricomycetes</taxon>
        <taxon>Agaricomycetidae</taxon>
        <taxon>Agaricales</taxon>
        <taxon>Marasmiineae</taxon>
        <taxon>Marasmiaceae</taxon>
        <taxon>Marasmius</taxon>
    </lineage>
</organism>
<reference evidence="4 5" key="1">
    <citation type="submission" date="2024-05" db="EMBL/GenBank/DDBJ databases">
        <title>A draft genome resource for the thread blight pathogen Marasmius tenuissimus strain MS-2.</title>
        <authorList>
            <person name="Yulfo-Soto G.E."/>
            <person name="Baruah I.K."/>
            <person name="Amoako-Attah I."/>
            <person name="Bukari Y."/>
            <person name="Meinhardt L.W."/>
            <person name="Bailey B.A."/>
            <person name="Cohen S.P."/>
        </authorList>
    </citation>
    <scope>NUCLEOTIDE SEQUENCE [LARGE SCALE GENOMIC DNA]</scope>
    <source>
        <strain evidence="4 5">MS-2</strain>
    </source>
</reference>
<keyword evidence="3" id="KW-0732">Signal</keyword>
<dbReference type="EMBL" id="JBBXMP010000095">
    <property type="protein sequence ID" value="KAL0062829.1"/>
    <property type="molecule type" value="Genomic_DNA"/>
</dbReference>
<feature type="transmembrane region" description="Helical" evidence="2">
    <location>
        <begin position="279"/>
        <end position="303"/>
    </location>
</feature>
<proteinExistence type="predicted"/>
<protein>
    <recommendedName>
        <fullName evidence="6">Mid2 domain-containing protein</fullName>
    </recommendedName>
</protein>
<feature type="chain" id="PRO_5047443684" description="Mid2 domain-containing protein" evidence="3">
    <location>
        <begin position="19"/>
        <end position="353"/>
    </location>
</feature>
<evidence type="ECO:0000256" key="3">
    <source>
        <dbReference type="SAM" id="SignalP"/>
    </source>
</evidence>
<evidence type="ECO:0000313" key="4">
    <source>
        <dbReference type="EMBL" id="KAL0062829.1"/>
    </source>
</evidence>
<feature type="region of interest" description="Disordered" evidence="1">
    <location>
        <begin position="111"/>
        <end position="138"/>
    </location>
</feature>
<feature type="compositionally biased region" description="Low complexity" evidence="1">
    <location>
        <begin position="213"/>
        <end position="264"/>
    </location>
</feature>
<sequence length="353" mass="38705">MVFYKLFFILFLLPLVASFAVEAPNQVTVGKSAEVKWIRHNGDTSSFSLLLRRNDQDHGGVLITTIRSTQASQGTAQFTTDQATNYLIEVITDLSELADDQQPQRILASSSTIKSVQDSNPPATTQNFHGHPADYPADYPKADSHNHLAFDKYHHNFTFWVMLSFVRGFTLLIKPSIVTRIITQVVLKLKRRAKHKRRVQKGITIPASGTGGEATSTGSSPTSESPSNLSTNSGSPPAGGDSSIPATSTGSGTGTGPTPTDSSSPEPPLAGATSKKNNLGVILGSVFGGLLFILLIFILLFAYNRRKRRQLTREFAFRRDLMVARPSPDMEEQRSSENSRMSFWPVEQVLQEH</sequence>
<evidence type="ECO:0008006" key="6">
    <source>
        <dbReference type="Google" id="ProtNLM"/>
    </source>
</evidence>
<comment type="caution">
    <text evidence="4">The sequence shown here is derived from an EMBL/GenBank/DDBJ whole genome shotgun (WGS) entry which is preliminary data.</text>
</comment>
<gene>
    <name evidence="4" type="ORF">AAF712_010284</name>
</gene>
<accession>A0ABR2ZPI7</accession>
<evidence type="ECO:0000313" key="5">
    <source>
        <dbReference type="Proteomes" id="UP001437256"/>
    </source>
</evidence>
<evidence type="ECO:0000256" key="1">
    <source>
        <dbReference type="SAM" id="MobiDB-lite"/>
    </source>
</evidence>
<feature type="region of interest" description="Disordered" evidence="1">
    <location>
        <begin position="197"/>
        <end position="272"/>
    </location>
</feature>
<keyword evidence="2" id="KW-0472">Membrane</keyword>
<evidence type="ECO:0000256" key="2">
    <source>
        <dbReference type="SAM" id="Phobius"/>
    </source>
</evidence>
<keyword evidence="5" id="KW-1185">Reference proteome</keyword>
<name>A0ABR2ZPI7_9AGAR</name>
<keyword evidence="2" id="KW-1133">Transmembrane helix</keyword>
<feature type="compositionally biased region" description="Polar residues" evidence="1">
    <location>
        <begin position="111"/>
        <end position="128"/>
    </location>
</feature>
<dbReference type="Proteomes" id="UP001437256">
    <property type="component" value="Unassembled WGS sequence"/>
</dbReference>
<feature type="signal peptide" evidence="3">
    <location>
        <begin position="1"/>
        <end position="18"/>
    </location>
</feature>
<keyword evidence="2" id="KW-0812">Transmembrane</keyword>